<keyword evidence="2" id="KW-1185">Reference proteome</keyword>
<sequence length="88" mass="9240">MEFARNAEIWIFGAFIVLGAAACLSGPAERAAPAPTARTLPDAVSNAVAEGELAQPLIDPRQPMYVVYVVGKRPTAMEKRAARKSGAG</sequence>
<evidence type="ECO:0000313" key="1">
    <source>
        <dbReference type="EMBL" id="MFC3456765.1"/>
    </source>
</evidence>
<organism evidence="1 2">
    <name type="scientific">Massilia haematophila</name>
    <dbReference type="NCBI Taxonomy" id="457923"/>
    <lineage>
        <taxon>Bacteria</taxon>
        <taxon>Pseudomonadati</taxon>
        <taxon>Pseudomonadota</taxon>
        <taxon>Betaproteobacteria</taxon>
        <taxon>Burkholderiales</taxon>
        <taxon>Oxalobacteraceae</taxon>
        <taxon>Telluria group</taxon>
        <taxon>Massilia</taxon>
    </lineage>
</organism>
<comment type="caution">
    <text evidence="1">The sequence shown here is derived from an EMBL/GenBank/DDBJ whole genome shotgun (WGS) entry which is preliminary data.</text>
</comment>
<dbReference type="RefSeq" id="WP_379732837.1">
    <property type="nucleotide sequence ID" value="NZ_JBHRVV010000001.1"/>
</dbReference>
<evidence type="ECO:0000313" key="2">
    <source>
        <dbReference type="Proteomes" id="UP001595665"/>
    </source>
</evidence>
<dbReference type="PROSITE" id="PS51257">
    <property type="entry name" value="PROKAR_LIPOPROTEIN"/>
    <property type="match status" value="1"/>
</dbReference>
<gene>
    <name evidence="1" type="ORF">ACFOPH_00670</name>
</gene>
<protein>
    <recommendedName>
        <fullName evidence="3">Lipoprotein</fullName>
    </recommendedName>
</protein>
<dbReference type="Proteomes" id="UP001595665">
    <property type="component" value="Unassembled WGS sequence"/>
</dbReference>
<reference evidence="2" key="1">
    <citation type="journal article" date="2019" name="Int. J. Syst. Evol. Microbiol.">
        <title>The Global Catalogue of Microorganisms (GCM) 10K type strain sequencing project: providing services to taxonomists for standard genome sequencing and annotation.</title>
        <authorList>
            <consortium name="The Broad Institute Genomics Platform"/>
            <consortium name="The Broad Institute Genome Sequencing Center for Infectious Disease"/>
            <person name="Wu L."/>
            <person name="Ma J."/>
        </authorList>
    </citation>
    <scope>NUCLEOTIDE SEQUENCE [LARGE SCALE GENOMIC DNA]</scope>
    <source>
        <strain evidence="2">CCM 7480</strain>
    </source>
</reference>
<evidence type="ECO:0008006" key="3">
    <source>
        <dbReference type="Google" id="ProtNLM"/>
    </source>
</evidence>
<proteinExistence type="predicted"/>
<name>A0ABV7PDT7_9BURK</name>
<accession>A0ABV7PDT7</accession>
<dbReference type="EMBL" id="JBHRVV010000001">
    <property type="protein sequence ID" value="MFC3456765.1"/>
    <property type="molecule type" value="Genomic_DNA"/>
</dbReference>